<accession>A0A396HP37</accession>
<name>A0A396HP37_MEDTR</name>
<dbReference type="Proteomes" id="UP000265566">
    <property type="component" value="Chromosome 5"/>
</dbReference>
<gene>
    <name evidence="1" type="ORF">MtrunA17_Chr5g0414021</name>
</gene>
<evidence type="ECO:0000313" key="1">
    <source>
        <dbReference type="EMBL" id="RHN55100.1"/>
    </source>
</evidence>
<proteinExistence type="predicted"/>
<protein>
    <submittedName>
        <fullName evidence="1">Uncharacterized protein</fullName>
    </submittedName>
</protein>
<organism evidence="1">
    <name type="scientific">Medicago truncatula</name>
    <name type="common">Barrel medic</name>
    <name type="synonym">Medicago tribuloides</name>
    <dbReference type="NCBI Taxonomy" id="3880"/>
    <lineage>
        <taxon>Eukaryota</taxon>
        <taxon>Viridiplantae</taxon>
        <taxon>Streptophyta</taxon>
        <taxon>Embryophyta</taxon>
        <taxon>Tracheophyta</taxon>
        <taxon>Spermatophyta</taxon>
        <taxon>Magnoliopsida</taxon>
        <taxon>eudicotyledons</taxon>
        <taxon>Gunneridae</taxon>
        <taxon>Pentapetalae</taxon>
        <taxon>rosids</taxon>
        <taxon>fabids</taxon>
        <taxon>Fabales</taxon>
        <taxon>Fabaceae</taxon>
        <taxon>Papilionoideae</taxon>
        <taxon>50 kb inversion clade</taxon>
        <taxon>NPAAA clade</taxon>
        <taxon>Hologalegina</taxon>
        <taxon>IRL clade</taxon>
        <taxon>Trifolieae</taxon>
        <taxon>Medicago</taxon>
    </lineage>
</organism>
<comment type="caution">
    <text evidence="1">The sequence shown here is derived from an EMBL/GenBank/DDBJ whole genome shotgun (WGS) entry which is preliminary data.</text>
</comment>
<sequence length="87" mass="10276">MFHIYKQVRHILNNHRKLREVIDLEMTRNSYSIQSIFIFANLASRCVRTERNEWHSMVDCVKDIQMTIYASSKGGLGMAMNCLRLIK</sequence>
<reference evidence="1" key="1">
    <citation type="journal article" date="2018" name="Nat. Plants">
        <title>Whole-genome landscape of Medicago truncatula symbiotic genes.</title>
        <authorList>
            <person name="Pecrix Y."/>
            <person name="Gamas P."/>
            <person name="Carrere S."/>
        </authorList>
    </citation>
    <scope>NUCLEOTIDE SEQUENCE</scope>
    <source>
        <tissue evidence="1">Leaves</tissue>
    </source>
</reference>
<dbReference type="AlphaFoldDB" id="A0A396HP37"/>
<dbReference type="Gramene" id="rna30228">
    <property type="protein sequence ID" value="RHN55100.1"/>
    <property type="gene ID" value="gene30228"/>
</dbReference>
<dbReference type="EMBL" id="PSQE01000005">
    <property type="protein sequence ID" value="RHN55100.1"/>
    <property type="molecule type" value="Genomic_DNA"/>
</dbReference>